<accession>A0A195AVJ4</accession>
<keyword evidence="2" id="KW-1185">Reference proteome</keyword>
<feature type="non-terminal residue" evidence="1">
    <location>
        <position position="1"/>
    </location>
</feature>
<reference evidence="1 2" key="1">
    <citation type="submission" date="2015-09" db="EMBL/GenBank/DDBJ databases">
        <title>Atta colombica WGS genome.</title>
        <authorList>
            <person name="Nygaard S."/>
            <person name="Hu H."/>
            <person name="Boomsma J."/>
            <person name="Zhang G."/>
        </authorList>
    </citation>
    <scope>NUCLEOTIDE SEQUENCE [LARGE SCALE GENOMIC DNA]</scope>
    <source>
        <strain evidence="1">Treedump-2</strain>
        <tissue evidence="1">Whole body</tissue>
    </source>
</reference>
<dbReference type="AlphaFoldDB" id="A0A195AVJ4"/>
<dbReference type="Proteomes" id="UP000078540">
    <property type="component" value="Unassembled WGS sequence"/>
</dbReference>
<organism evidence="1 2">
    <name type="scientific">Atta colombica</name>
    <dbReference type="NCBI Taxonomy" id="520822"/>
    <lineage>
        <taxon>Eukaryota</taxon>
        <taxon>Metazoa</taxon>
        <taxon>Ecdysozoa</taxon>
        <taxon>Arthropoda</taxon>
        <taxon>Hexapoda</taxon>
        <taxon>Insecta</taxon>
        <taxon>Pterygota</taxon>
        <taxon>Neoptera</taxon>
        <taxon>Endopterygota</taxon>
        <taxon>Hymenoptera</taxon>
        <taxon>Apocrita</taxon>
        <taxon>Aculeata</taxon>
        <taxon>Formicoidea</taxon>
        <taxon>Formicidae</taxon>
        <taxon>Myrmicinae</taxon>
        <taxon>Atta</taxon>
    </lineage>
</organism>
<evidence type="ECO:0000313" key="1">
    <source>
        <dbReference type="EMBL" id="KYM75994.1"/>
    </source>
</evidence>
<sequence length="177" mass="20351">FPAPSDKSPMINRNRKSTSDLLSRGEFDSIDLRINSSADRSAKSRCISRARTRAENGKVCIVQSKVSRCYPQRDTRWETSDSSSEGRSRTVDHAANPVLRYRAHTVIGRKLYRYLERSNASSFQKRISRLGTRWRTLVRRTRDKRAHEIWKRSTVDLDARFSAMHGLLPVSDLAKSP</sequence>
<dbReference type="EMBL" id="KQ976736">
    <property type="protein sequence ID" value="KYM75994.1"/>
    <property type="molecule type" value="Genomic_DNA"/>
</dbReference>
<protein>
    <submittedName>
        <fullName evidence="1">Uncharacterized protein</fullName>
    </submittedName>
</protein>
<proteinExistence type="predicted"/>
<gene>
    <name evidence="1" type="ORF">ALC53_13479</name>
</gene>
<evidence type="ECO:0000313" key="2">
    <source>
        <dbReference type="Proteomes" id="UP000078540"/>
    </source>
</evidence>
<name>A0A195AVJ4_9HYME</name>